<evidence type="ECO:0000256" key="2">
    <source>
        <dbReference type="ARBA" id="ARBA00022741"/>
    </source>
</evidence>
<accession>U9T877</accession>
<keyword evidence="5" id="KW-1133">Transmembrane helix</keyword>
<keyword evidence="5" id="KW-0472">Membrane</keyword>
<evidence type="ECO:0000256" key="5">
    <source>
        <dbReference type="SAM" id="Phobius"/>
    </source>
</evidence>
<dbReference type="VEuPathDB" id="FungiDB:RhiirFUN_021630"/>
<dbReference type="HOGENOM" id="CLU_000288_7_0_1"/>
<protein>
    <recommendedName>
        <fullName evidence="6">Protein kinase domain-containing protein</fullName>
    </recommendedName>
</protein>
<reference evidence="7" key="1">
    <citation type="submission" date="2013-07" db="EMBL/GenBank/DDBJ databases">
        <title>The genome of an arbuscular mycorrhizal fungus provides insights into the evolution of the oldest plant symbiosis.</title>
        <authorList>
            <consortium name="DOE Joint Genome Institute"/>
            <person name="Tisserant E."/>
            <person name="Malbreil M."/>
            <person name="Kuo A."/>
            <person name="Kohler A."/>
            <person name="Symeonidi A."/>
            <person name="Balestrini R."/>
            <person name="Charron P."/>
            <person name="Duensing N."/>
            <person name="Frei-dit-Frey N."/>
            <person name="Gianinazzi-Pearson V."/>
            <person name="Gilbert B."/>
            <person name="Handa Y."/>
            <person name="Hijri M."/>
            <person name="Kaul R."/>
            <person name="Kawaguchi M."/>
            <person name="Krajinski F."/>
            <person name="Lammers P."/>
            <person name="Lapierre D."/>
            <person name="Masclaux F.G."/>
            <person name="Murat C."/>
            <person name="Morin E."/>
            <person name="Ndikumana S."/>
            <person name="Pagni M."/>
            <person name="Petitpierre D."/>
            <person name="Requena N."/>
            <person name="Rosikiewicz P."/>
            <person name="Riley R."/>
            <person name="Saito K."/>
            <person name="San Clemente H."/>
            <person name="Shapiro H."/>
            <person name="van Tuinen D."/>
            <person name="Becard G."/>
            <person name="Bonfante P."/>
            <person name="Paszkowski U."/>
            <person name="Shachar-Hill Y."/>
            <person name="Young J.P."/>
            <person name="Sanders I.R."/>
            <person name="Henrissat B."/>
            <person name="Rensing S.A."/>
            <person name="Grigoriev I.V."/>
            <person name="Corradi N."/>
            <person name="Roux C."/>
            <person name="Martin F."/>
        </authorList>
    </citation>
    <scope>NUCLEOTIDE SEQUENCE</scope>
    <source>
        <strain evidence="7">DAOM 197198</strain>
    </source>
</reference>
<dbReference type="PROSITE" id="PS50011">
    <property type="entry name" value="PROTEIN_KINASE_DOM"/>
    <property type="match status" value="1"/>
</dbReference>
<dbReference type="GO" id="GO:0004674">
    <property type="term" value="F:protein serine/threonine kinase activity"/>
    <property type="evidence" value="ECO:0007669"/>
    <property type="project" value="TreeGrafter"/>
</dbReference>
<dbReference type="AlphaFoldDB" id="U9T877"/>
<feature type="transmembrane region" description="Helical" evidence="5">
    <location>
        <begin position="173"/>
        <end position="198"/>
    </location>
</feature>
<feature type="domain" description="Protein kinase" evidence="6">
    <location>
        <begin position="1"/>
        <end position="208"/>
    </location>
</feature>
<dbReference type="Gene3D" id="1.10.510.10">
    <property type="entry name" value="Transferase(Phosphotransferase) domain 1"/>
    <property type="match status" value="1"/>
</dbReference>
<keyword evidence="4" id="KW-0067">ATP-binding</keyword>
<keyword evidence="2" id="KW-0547">Nucleotide-binding</keyword>
<dbReference type="InterPro" id="IPR000719">
    <property type="entry name" value="Prot_kinase_dom"/>
</dbReference>
<gene>
    <name evidence="7" type="ORF">GLOINDRAFT_69824</name>
</gene>
<dbReference type="InterPro" id="IPR011009">
    <property type="entry name" value="Kinase-like_dom_sf"/>
</dbReference>
<evidence type="ECO:0000256" key="3">
    <source>
        <dbReference type="ARBA" id="ARBA00022777"/>
    </source>
</evidence>
<dbReference type="eggNOG" id="KOG0192">
    <property type="taxonomic scope" value="Eukaryota"/>
</dbReference>
<organism evidence="7">
    <name type="scientific">Rhizophagus irregularis (strain DAOM 181602 / DAOM 197198 / MUCL 43194)</name>
    <name type="common">Arbuscular mycorrhizal fungus</name>
    <name type="synonym">Glomus intraradices</name>
    <dbReference type="NCBI Taxonomy" id="747089"/>
    <lineage>
        <taxon>Eukaryota</taxon>
        <taxon>Fungi</taxon>
        <taxon>Fungi incertae sedis</taxon>
        <taxon>Mucoromycota</taxon>
        <taxon>Glomeromycotina</taxon>
        <taxon>Glomeromycetes</taxon>
        <taxon>Glomerales</taxon>
        <taxon>Glomeraceae</taxon>
        <taxon>Rhizophagus</taxon>
    </lineage>
</organism>
<evidence type="ECO:0000313" key="7">
    <source>
        <dbReference type="EMBL" id="ERZ99550.1"/>
    </source>
</evidence>
<dbReference type="Pfam" id="PF07714">
    <property type="entry name" value="PK_Tyr_Ser-Thr"/>
    <property type="match status" value="1"/>
</dbReference>
<proteinExistence type="predicted"/>
<dbReference type="EMBL" id="KI297885">
    <property type="protein sequence ID" value="ERZ99550.1"/>
    <property type="molecule type" value="Genomic_DNA"/>
</dbReference>
<keyword evidence="1" id="KW-0808">Transferase</keyword>
<feature type="non-terminal residue" evidence="7">
    <location>
        <position position="1"/>
    </location>
</feature>
<dbReference type="SUPFAM" id="SSF56112">
    <property type="entry name" value="Protein kinase-like (PK-like)"/>
    <property type="match status" value="1"/>
</dbReference>
<evidence type="ECO:0000256" key="1">
    <source>
        <dbReference type="ARBA" id="ARBA00022679"/>
    </source>
</evidence>
<evidence type="ECO:0000256" key="4">
    <source>
        <dbReference type="ARBA" id="ARBA00022840"/>
    </source>
</evidence>
<sequence length="208" mass="24242">YLLILEYADGGTLRNYLRNNFDNLDLDIKLQFAIQIANAVSFIHQEGIIHRDLHSKNVLVHEQNIIKLADFGLSRRIVEVSSNNDILGMIPYIDPQLLKKQMNDKKKYKANKKSDVYSVGVLLWEISSGQIPFKSYSEHYQRLALMSEITDGKREIPISSTPVDYINIYTSKLLYYIILIISFVLIYLILLLTFIFNFHKYFSRMLAK</sequence>
<keyword evidence="5" id="KW-0812">Transmembrane</keyword>
<dbReference type="PRINTS" id="PR00109">
    <property type="entry name" value="TYRKINASE"/>
</dbReference>
<dbReference type="InterPro" id="IPR051681">
    <property type="entry name" value="Ser/Thr_Kinases-Pseudokinases"/>
</dbReference>
<dbReference type="InterPro" id="IPR001245">
    <property type="entry name" value="Ser-Thr/Tyr_kinase_cat_dom"/>
</dbReference>
<name>U9T877_RHIID</name>
<dbReference type="PANTHER" id="PTHR44329:SF288">
    <property type="entry name" value="MITOGEN-ACTIVATED PROTEIN KINASE KINASE KINASE 20"/>
    <property type="match status" value="1"/>
</dbReference>
<evidence type="ECO:0000259" key="6">
    <source>
        <dbReference type="PROSITE" id="PS50011"/>
    </source>
</evidence>
<dbReference type="PANTHER" id="PTHR44329">
    <property type="entry name" value="SERINE/THREONINE-PROTEIN KINASE TNNI3K-RELATED"/>
    <property type="match status" value="1"/>
</dbReference>
<dbReference type="GO" id="GO:0005524">
    <property type="term" value="F:ATP binding"/>
    <property type="evidence" value="ECO:0007669"/>
    <property type="project" value="UniProtKB-KW"/>
</dbReference>
<keyword evidence="3" id="KW-0418">Kinase</keyword>